<accession>A0A8J5ICH0</accession>
<proteinExistence type="predicted"/>
<feature type="region of interest" description="Disordered" evidence="2">
    <location>
        <begin position="520"/>
        <end position="540"/>
    </location>
</feature>
<keyword evidence="4" id="KW-1185">Reference proteome</keyword>
<dbReference type="PANTHER" id="PTHR34418">
    <property type="entry name" value="NUCLEAR PORE COMPLEX PROTEIN NUP214 ISOFORM X1"/>
    <property type="match status" value="1"/>
</dbReference>
<dbReference type="EMBL" id="JACMSC010000002">
    <property type="protein sequence ID" value="KAG6532920.1"/>
    <property type="molecule type" value="Genomic_DNA"/>
</dbReference>
<feature type="region of interest" description="Disordered" evidence="2">
    <location>
        <begin position="654"/>
        <end position="676"/>
    </location>
</feature>
<dbReference type="Proteomes" id="UP000734854">
    <property type="component" value="Unassembled WGS sequence"/>
</dbReference>
<feature type="region of interest" description="Disordered" evidence="2">
    <location>
        <begin position="1245"/>
        <end position="1273"/>
    </location>
</feature>
<feature type="coiled-coil region" evidence="1">
    <location>
        <begin position="929"/>
        <end position="956"/>
    </location>
</feature>
<name>A0A8J5ICH0_ZINOF</name>
<protein>
    <recommendedName>
        <fullName evidence="5">Nuclear pore complex protein NUP214</fullName>
    </recommendedName>
</protein>
<dbReference type="InterPro" id="IPR044694">
    <property type="entry name" value="NUP214"/>
</dbReference>
<feature type="region of interest" description="Disordered" evidence="2">
    <location>
        <begin position="1304"/>
        <end position="1324"/>
    </location>
</feature>
<feature type="region of interest" description="Disordered" evidence="2">
    <location>
        <begin position="476"/>
        <end position="504"/>
    </location>
</feature>
<dbReference type="GO" id="GO:0006405">
    <property type="term" value="P:RNA export from nucleus"/>
    <property type="evidence" value="ECO:0007669"/>
    <property type="project" value="InterPro"/>
</dbReference>
<evidence type="ECO:0008006" key="5">
    <source>
        <dbReference type="Google" id="ProtNLM"/>
    </source>
</evidence>
<evidence type="ECO:0000256" key="2">
    <source>
        <dbReference type="SAM" id="MobiDB-lite"/>
    </source>
</evidence>
<sequence>MAERSPRHIRLEEEIGGDQEGTTDFVFCRIGESTPLKASDSQFDLKDPPSRPLAVSERFRVIFLAHSEGFLVAKTKDVIGLGKLIKENGKGPCIENSSIVDVKIGKVSLLALSNDSSVLAAVVGSEIQFFYVPSLVNNKEDKPSFLCSMRDSRTIKDFKWQKKSQKSYVVLASDGLLCYGRIKEPLKAAMENIDAVDWSADGDFIAVAKKSSVSIFSSDFKEKICMSLFVQSWSDAECESVRVDSVEWIHDDSIIIGSIRVNADGSEEGYMVQVISSGAKKFTESSCNPVVISFPCLFEGILDDVLPAGAGPYLLLSYLDRWGLLLTSNKKNIDQHVVLVKDTMDEYYRREVSWLEFQNDKYKPSIGLQENGEDNLILGFGIDKISLYEKVEVQVDTEFKELSPYCILFCLTCEGKLAMFHVARISDTSDLPQPSIPPMDVPLEDELFSNTSKIKNGTDDLIPIDRSKQISYESASFPEGDELKDGGNKNLPEFPRVNTQLGKGDERGGVSFHRQSIGYPQQTTQLSTNLSSKNGPDSVIDRTSTAAETVSSSRTQVQVPLLVGNMSSETAATKKNEAKGLVKGVGQVAVPTSSFQSGGFFSSRSINTNSSSLASGTIFSDSSDKLPSGLGQTPVSSRSSISFNLPSVSAPILKGTGGPPSMILSSSKDARSEAQTTFLNKSSNAEAAAATSFSSQESSGIGKITFSKQQPSFSNLRTSKQLQMSDSEPELVKQYNNVKEMARELDNMLELIEQEGGFRDACTIFQQSAVLVLEEGLKNLSETLKIRKRYAEDALMEVQNLQRKMLQGIPNGLGHQLFGLACHALLCGITNEHVSAKQVYMADIVKQASSTQYWDMWSRQKLSPEVEQKQQNIRKAHQNLTNQLIQLEKHFNNVEISKFGGSDTISAGQRAFHNNLRQSRHSQSLHSVCNTLNSQLAAAEQLSERLSKQMDLLKLNDTSTRRTGVAKELLESIGLAGEDITLKSPIGKNAFHTPDSMKRISFIDTSSEGRLTRASTSALSNIEPGTTRRRRESLEKSRTCFEPSKTVVKRMTQQESVKIDVGNPFQTAKKEFDSKLEMYAIIQQKATGNSSSSTDSISKVQPEGYAVSKDVYVKPSKQASNLPTSSVFKWANEPSGIPQTLVSKPYPVEDGKKIVIPTSVTSPQKSSLYGSGSSQIPELISRPMEGLPKSTMTSTPSLFNRTSNVPKESIVPMKSVSPLPTVPNLQMEAPKPVTTSLNLVSDLSATKSTSTVEKEQGNKQSDPKPSGEGWTLKLPGSILQSAASPQKSSALSTKSNAFYFSTMSTSTSSDVGQRNHTEKTTNNEQFSVSAPNLQTKMVASQIPSSTFALSAPSASGSSAFTMPSLPTFGGSSPFQAKTVGETRLAHSASVSTSTSALFTSSSQSQPLGSKTDPPLTASEGFQFSLSQPIEVNSKSEPTIPQASSHDQATSKIEPLTVPANMGLTGSSMTKEASSVPMVGNLIPASTTRPEEGSAVEHLAITKATENNNQLDANSIQEEEMEEEVSDASNELNLGALSGFGLGPSSFSSTPKPNPFGSNFLVGNASTVGSAPALTTQPGQLFRPPSFSLPTAKNVSPSLSVSPTGISSGITNAYSGFGKPSQIGAAQPALGSVLSSNTNALSGFGQPSQIGAAQQALGSVLGTFGESRQLGPGGFGGGFANVGTSGGASSGFSGNIAGGGFAALASQGGGFAGATGGGFAAAGFGTGGFAGASAGGFAAAASSTSGFAAAASSGSGGFAGAGTGGGFTSLNPTIGGFGGATSQGSGFGGTSFGGGFGAFNSTQGGAFSAFGGSGSTGTGRPPAELFTQMRR</sequence>
<feature type="region of interest" description="Disordered" evidence="2">
    <location>
        <begin position="1398"/>
        <end position="1419"/>
    </location>
</feature>
<evidence type="ECO:0000313" key="4">
    <source>
        <dbReference type="Proteomes" id="UP000734854"/>
    </source>
</evidence>
<evidence type="ECO:0000313" key="3">
    <source>
        <dbReference type="EMBL" id="KAG6532920.1"/>
    </source>
</evidence>
<reference evidence="3 4" key="1">
    <citation type="submission" date="2020-08" db="EMBL/GenBank/DDBJ databases">
        <title>Plant Genome Project.</title>
        <authorList>
            <person name="Zhang R.-G."/>
        </authorList>
    </citation>
    <scope>NUCLEOTIDE SEQUENCE [LARGE SCALE GENOMIC DNA]</scope>
    <source>
        <tissue evidence="3">Rhizome</tissue>
    </source>
</reference>
<gene>
    <name evidence="3" type="ORF">ZIOFF_006779</name>
</gene>
<dbReference type="SUPFAM" id="SSF117289">
    <property type="entry name" value="Nucleoporin domain"/>
    <property type="match status" value="1"/>
</dbReference>
<dbReference type="GO" id="GO:0017056">
    <property type="term" value="F:structural constituent of nuclear pore"/>
    <property type="evidence" value="ECO:0007669"/>
    <property type="project" value="InterPro"/>
</dbReference>
<keyword evidence="1" id="KW-0175">Coiled coil</keyword>
<comment type="caution">
    <text evidence="3">The sequence shown here is derived from an EMBL/GenBank/DDBJ whole genome shotgun (WGS) entry which is preliminary data.</text>
</comment>
<feature type="compositionally biased region" description="Polar residues" evidence="2">
    <location>
        <begin position="663"/>
        <end position="676"/>
    </location>
</feature>
<dbReference type="PANTHER" id="PTHR34418:SF3">
    <property type="entry name" value="NUCLEAR PORE COMPLEX PROTEIN NUP214"/>
    <property type="match status" value="1"/>
</dbReference>
<evidence type="ECO:0000256" key="1">
    <source>
        <dbReference type="SAM" id="Coils"/>
    </source>
</evidence>
<organism evidence="3 4">
    <name type="scientific">Zingiber officinale</name>
    <name type="common">Ginger</name>
    <name type="synonym">Amomum zingiber</name>
    <dbReference type="NCBI Taxonomy" id="94328"/>
    <lineage>
        <taxon>Eukaryota</taxon>
        <taxon>Viridiplantae</taxon>
        <taxon>Streptophyta</taxon>
        <taxon>Embryophyta</taxon>
        <taxon>Tracheophyta</taxon>
        <taxon>Spermatophyta</taxon>
        <taxon>Magnoliopsida</taxon>
        <taxon>Liliopsida</taxon>
        <taxon>Zingiberales</taxon>
        <taxon>Zingiberaceae</taxon>
        <taxon>Zingiber</taxon>
    </lineage>
</organism>